<accession>A0A1S1WVG7</accession>
<dbReference type="AlphaFoldDB" id="A0A1S1WVG7"/>
<evidence type="ECO:0000256" key="1">
    <source>
        <dbReference type="ARBA" id="ARBA00022729"/>
    </source>
</evidence>
<dbReference type="PANTHER" id="PTHR34606:SF4">
    <property type="entry name" value="OUTER MEMBRANE LIPOPROTEIN DOLP"/>
    <property type="match status" value="1"/>
</dbReference>
<dbReference type="EMBL" id="MKCT01000041">
    <property type="protein sequence ID" value="OHX19201.1"/>
    <property type="molecule type" value="Genomic_DNA"/>
</dbReference>
<dbReference type="Proteomes" id="UP000180088">
    <property type="component" value="Unassembled WGS sequence"/>
</dbReference>
<keyword evidence="1" id="KW-0732">Signal</keyword>
<dbReference type="Proteomes" id="UP000180280">
    <property type="component" value="Unassembled WGS sequence"/>
</dbReference>
<reference evidence="5 6" key="1">
    <citation type="submission" date="2016-09" db="EMBL/GenBank/DDBJ databases">
        <title>Chromobacterium muskegensis sp. nov., an insecticidal bacterium isolated from Sphagnum bogs.</title>
        <authorList>
            <person name="Sparks M.E."/>
            <person name="Blackburn M.B."/>
            <person name="Gundersen-Rindal D.E."/>
            <person name="Mitchell A."/>
            <person name="Farrar R."/>
            <person name="Kuhar D."/>
        </authorList>
    </citation>
    <scope>NUCLEOTIDE SEQUENCE [LARGE SCALE GENOMIC DNA]</scope>
    <source>
        <strain evidence="4 6">14B-1</strain>
        <strain evidence="3 5">37-2</strain>
    </source>
</reference>
<evidence type="ECO:0000313" key="5">
    <source>
        <dbReference type="Proteomes" id="UP000180088"/>
    </source>
</evidence>
<feature type="domain" description="BON" evidence="2">
    <location>
        <begin position="78"/>
        <end position="146"/>
    </location>
</feature>
<sequence length="217" mass="23797">MKTDIQLQQDVIAELSWDPSINATHVGVSVSDGVVMLSGHVSSYVEKWSAERAALRVAGVKALAIEMDVELPNADRREDSDISRSVANVLQQMTQMPKDGVQVMVENGWVTLSGEVEWEYQRQAATRIVRHLLGVTGVSDNIAIKPKLLMDAVKAGVENALRRRAISDMDSISVSIHDADVILSGSVHSWSERELANHAAWSMPGVHQVINKIKVLI</sequence>
<feature type="domain" description="BON" evidence="2">
    <location>
        <begin position="149"/>
        <end position="217"/>
    </location>
</feature>
<dbReference type="Pfam" id="PF04972">
    <property type="entry name" value="BON"/>
    <property type="match status" value="3"/>
</dbReference>
<dbReference type="Gene3D" id="3.30.1340.30">
    <property type="match status" value="3"/>
</dbReference>
<evidence type="ECO:0000259" key="2">
    <source>
        <dbReference type="PROSITE" id="PS50914"/>
    </source>
</evidence>
<dbReference type="SMART" id="SM00749">
    <property type="entry name" value="BON"/>
    <property type="match status" value="3"/>
</dbReference>
<dbReference type="InterPro" id="IPR051686">
    <property type="entry name" value="Lipoprotein_DolP"/>
</dbReference>
<keyword evidence="6" id="KW-1185">Reference proteome</keyword>
<dbReference type="InterPro" id="IPR007055">
    <property type="entry name" value="BON_dom"/>
</dbReference>
<dbReference type="EMBL" id="MKCS01000002">
    <property type="protein sequence ID" value="OHX11221.1"/>
    <property type="molecule type" value="Genomic_DNA"/>
</dbReference>
<organism evidence="3 5">
    <name type="scientific">Chromobacterium sphagni</name>
    <dbReference type="NCBI Taxonomy" id="1903179"/>
    <lineage>
        <taxon>Bacteria</taxon>
        <taxon>Pseudomonadati</taxon>
        <taxon>Pseudomonadota</taxon>
        <taxon>Betaproteobacteria</taxon>
        <taxon>Neisseriales</taxon>
        <taxon>Chromobacteriaceae</taxon>
        <taxon>Chromobacterium</taxon>
    </lineage>
</organism>
<evidence type="ECO:0000313" key="3">
    <source>
        <dbReference type="EMBL" id="OHX11221.1"/>
    </source>
</evidence>
<evidence type="ECO:0000313" key="6">
    <source>
        <dbReference type="Proteomes" id="UP000180280"/>
    </source>
</evidence>
<dbReference type="OrthoDB" id="870892at2"/>
<name>A0A1S1WVG7_9NEIS</name>
<dbReference type="PROSITE" id="PS50914">
    <property type="entry name" value="BON"/>
    <property type="match status" value="3"/>
</dbReference>
<dbReference type="RefSeq" id="WP_071113795.1">
    <property type="nucleotide sequence ID" value="NZ_MKCS01000002.1"/>
</dbReference>
<dbReference type="InterPro" id="IPR014004">
    <property type="entry name" value="Transpt-assoc_nodulatn_dom_bac"/>
</dbReference>
<feature type="domain" description="BON" evidence="2">
    <location>
        <begin position="3"/>
        <end position="71"/>
    </location>
</feature>
<dbReference type="STRING" id="1903179.BI347_16095"/>
<dbReference type="PANTHER" id="PTHR34606">
    <property type="entry name" value="BON DOMAIN-CONTAINING PROTEIN"/>
    <property type="match status" value="1"/>
</dbReference>
<evidence type="ECO:0000313" key="4">
    <source>
        <dbReference type="EMBL" id="OHX19201.1"/>
    </source>
</evidence>
<protein>
    <submittedName>
        <fullName evidence="3">OsmY domain-containing protein</fullName>
    </submittedName>
</protein>
<proteinExistence type="predicted"/>
<comment type="caution">
    <text evidence="3">The sequence shown here is derived from an EMBL/GenBank/DDBJ whole genome shotgun (WGS) entry which is preliminary data.</text>
</comment>
<gene>
    <name evidence="4" type="ORF">BI344_18740</name>
    <name evidence="3" type="ORF">BI347_16095</name>
</gene>